<evidence type="ECO:0000313" key="1">
    <source>
        <dbReference type="EMBL" id="MPW26873.1"/>
    </source>
</evidence>
<dbReference type="PANTHER" id="PTHR10000:SF8">
    <property type="entry name" value="HAD SUPERFAMILY HYDROLASE-LIKE, TYPE 3"/>
    <property type="match status" value="1"/>
</dbReference>
<reference evidence="1 2" key="1">
    <citation type="submission" date="2019-10" db="EMBL/GenBank/DDBJ databases">
        <title>Alkalibaculum tamaniensis sp.nov., a new alkaliphilic acetogen, isolated on methoxylated aromatics from a mud volcano.</title>
        <authorList>
            <person name="Khomyakova M.A."/>
            <person name="Merkel A.Y."/>
            <person name="Bonch-Osmolovskaya E.A."/>
            <person name="Slobodkin A.I."/>
        </authorList>
    </citation>
    <scope>NUCLEOTIDE SEQUENCE [LARGE SCALE GENOMIC DNA]</scope>
    <source>
        <strain evidence="1 2">M08DMB</strain>
    </source>
</reference>
<dbReference type="Gene3D" id="3.30.1240.10">
    <property type="match status" value="1"/>
</dbReference>
<dbReference type="CDD" id="cd07516">
    <property type="entry name" value="HAD_Pase"/>
    <property type="match status" value="1"/>
</dbReference>
<dbReference type="NCBIfam" id="TIGR00099">
    <property type="entry name" value="Cof-subfamily"/>
    <property type="match status" value="1"/>
</dbReference>
<evidence type="ECO:0000313" key="2">
    <source>
        <dbReference type="Proteomes" id="UP000440004"/>
    </source>
</evidence>
<dbReference type="SFLD" id="SFLDG01144">
    <property type="entry name" value="C2.B.4:_PGP_Like"/>
    <property type="match status" value="1"/>
</dbReference>
<keyword evidence="1" id="KW-0378">Hydrolase</keyword>
<dbReference type="InterPro" id="IPR000150">
    <property type="entry name" value="Cof"/>
</dbReference>
<gene>
    <name evidence="1" type="ORF">GC105_13890</name>
</gene>
<dbReference type="GO" id="GO:0005829">
    <property type="term" value="C:cytosol"/>
    <property type="evidence" value="ECO:0007669"/>
    <property type="project" value="TreeGrafter"/>
</dbReference>
<dbReference type="PROSITE" id="PS01229">
    <property type="entry name" value="COF_2"/>
    <property type="match status" value="1"/>
</dbReference>
<dbReference type="EMBL" id="WHNX01000030">
    <property type="protein sequence ID" value="MPW26873.1"/>
    <property type="molecule type" value="Genomic_DNA"/>
</dbReference>
<dbReference type="PANTHER" id="PTHR10000">
    <property type="entry name" value="PHOSPHOSERINE PHOSPHATASE"/>
    <property type="match status" value="1"/>
</dbReference>
<dbReference type="Proteomes" id="UP000440004">
    <property type="component" value="Unassembled WGS sequence"/>
</dbReference>
<dbReference type="Pfam" id="PF08282">
    <property type="entry name" value="Hydrolase_3"/>
    <property type="match status" value="1"/>
</dbReference>
<dbReference type="SFLD" id="SFLDG01140">
    <property type="entry name" value="C2.B:_Phosphomannomutase_and_P"/>
    <property type="match status" value="1"/>
</dbReference>
<protein>
    <submittedName>
        <fullName evidence="1">Cof-type HAD-IIB family hydrolase</fullName>
    </submittedName>
</protein>
<dbReference type="RefSeq" id="WP_152805979.1">
    <property type="nucleotide sequence ID" value="NZ_WHNX01000030.1"/>
</dbReference>
<dbReference type="Gene3D" id="3.40.50.1000">
    <property type="entry name" value="HAD superfamily/HAD-like"/>
    <property type="match status" value="1"/>
</dbReference>
<sequence>MYKLLAIDIDGTLMTFKQPQITQRVKEAIQRAKEKGTHVILISGRNYRSMNRMLQDLDIKDYGITINGGIIVDIASGENISATYLDRSVASGITSIFESEGIPYAIFAGFYTYAPREHEYNNTVEYLKLEEDNVRIYDDTEEFLNTVKTNKYMGMASHEKLDKIAKLIKEQYDDYVFIEYGLREHMEIYPKTINKGIALTSLADKLSIPMEEVMAIGDAENDISMLEAAGLGVAMGNALSSVKEKADYITKSVEDDGVAYAIEKFIINK</sequence>
<dbReference type="SFLD" id="SFLDS00003">
    <property type="entry name" value="Haloacid_Dehalogenase"/>
    <property type="match status" value="1"/>
</dbReference>
<organism evidence="1 2">
    <name type="scientific">Alkalibaculum sporogenes</name>
    <dbReference type="NCBI Taxonomy" id="2655001"/>
    <lineage>
        <taxon>Bacteria</taxon>
        <taxon>Bacillati</taxon>
        <taxon>Bacillota</taxon>
        <taxon>Clostridia</taxon>
        <taxon>Eubacteriales</taxon>
        <taxon>Eubacteriaceae</taxon>
        <taxon>Alkalibaculum</taxon>
    </lineage>
</organism>
<name>A0A6A7KD00_9FIRM</name>
<dbReference type="NCBIfam" id="TIGR01484">
    <property type="entry name" value="HAD-SF-IIB"/>
    <property type="match status" value="1"/>
</dbReference>
<dbReference type="GO" id="GO:0016791">
    <property type="term" value="F:phosphatase activity"/>
    <property type="evidence" value="ECO:0007669"/>
    <property type="project" value="TreeGrafter"/>
</dbReference>
<proteinExistence type="predicted"/>
<keyword evidence="2" id="KW-1185">Reference proteome</keyword>
<comment type="caution">
    <text evidence="1">The sequence shown here is derived from an EMBL/GenBank/DDBJ whole genome shotgun (WGS) entry which is preliminary data.</text>
</comment>
<dbReference type="InterPro" id="IPR036412">
    <property type="entry name" value="HAD-like_sf"/>
</dbReference>
<accession>A0A6A7KD00</accession>
<dbReference type="InterPro" id="IPR023214">
    <property type="entry name" value="HAD_sf"/>
</dbReference>
<dbReference type="AlphaFoldDB" id="A0A6A7KD00"/>
<dbReference type="InterPro" id="IPR006379">
    <property type="entry name" value="HAD-SF_hydro_IIB"/>
</dbReference>
<dbReference type="GO" id="GO:0000287">
    <property type="term" value="F:magnesium ion binding"/>
    <property type="evidence" value="ECO:0007669"/>
    <property type="project" value="TreeGrafter"/>
</dbReference>
<dbReference type="SUPFAM" id="SSF56784">
    <property type="entry name" value="HAD-like"/>
    <property type="match status" value="1"/>
</dbReference>